<feature type="region of interest" description="Disordered" evidence="1">
    <location>
        <begin position="1"/>
        <end position="69"/>
    </location>
</feature>
<dbReference type="Proteomes" id="UP000095287">
    <property type="component" value="Unplaced"/>
</dbReference>
<dbReference type="InterPro" id="IPR038765">
    <property type="entry name" value="Papain-like_cys_pep_sf"/>
</dbReference>
<evidence type="ECO:0000313" key="3">
    <source>
        <dbReference type="WBParaSite" id="L893_g30048.t1"/>
    </source>
</evidence>
<dbReference type="AlphaFoldDB" id="A0A1I7ZUY4"/>
<dbReference type="SUPFAM" id="SSF54001">
    <property type="entry name" value="Cysteine proteinases"/>
    <property type="match status" value="1"/>
</dbReference>
<feature type="compositionally biased region" description="Acidic residues" evidence="1">
    <location>
        <begin position="306"/>
        <end position="317"/>
    </location>
</feature>
<dbReference type="WBParaSite" id="L893_g30048.t1">
    <property type="protein sequence ID" value="L893_g30048.t1"/>
    <property type="gene ID" value="L893_g30048"/>
</dbReference>
<organism evidence="2 3">
    <name type="scientific">Steinernema glaseri</name>
    <dbReference type="NCBI Taxonomy" id="37863"/>
    <lineage>
        <taxon>Eukaryota</taxon>
        <taxon>Metazoa</taxon>
        <taxon>Ecdysozoa</taxon>
        <taxon>Nematoda</taxon>
        <taxon>Chromadorea</taxon>
        <taxon>Rhabditida</taxon>
        <taxon>Tylenchina</taxon>
        <taxon>Panagrolaimomorpha</taxon>
        <taxon>Strongyloidoidea</taxon>
        <taxon>Steinernematidae</taxon>
        <taxon>Steinernema</taxon>
    </lineage>
</organism>
<protein>
    <submittedName>
        <fullName evidence="3">ULP_PROTEASE domain-containing protein</fullName>
    </submittedName>
</protein>
<feature type="compositionally biased region" description="Basic and acidic residues" evidence="1">
    <location>
        <begin position="1"/>
        <end position="14"/>
    </location>
</feature>
<feature type="region of interest" description="Disordered" evidence="1">
    <location>
        <begin position="275"/>
        <end position="317"/>
    </location>
</feature>
<reference evidence="3" key="1">
    <citation type="submission" date="2016-11" db="UniProtKB">
        <authorList>
            <consortium name="WormBaseParasite"/>
        </authorList>
    </citation>
    <scope>IDENTIFICATION</scope>
</reference>
<name>A0A1I7ZUY4_9BILA</name>
<feature type="compositionally biased region" description="Low complexity" evidence="1">
    <location>
        <begin position="290"/>
        <end position="305"/>
    </location>
</feature>
<keyword evidence="2" id="KW-1185">Reference proteome</keyword>
<evidence type="ECO:0000313" key="2">
    <source>
        <dbReference type="Proteomes" id="UP000095287"/>
    </source>
</evidence>
<proteinExistence type="predicted"/>
<evidence type="ECO:0000256" key="1">
    <source>
        <dbReference type="SAM" id="MobiDB-lite"/>
    </source>
</evidence>
<sequence>MKTEEVVGKSKGERQEEDGDSEQDCVSSVEGEFANLALTPGKKASEKEVDTTDESLGVPTSQGEKDARRLPDDMIDRFCDKLQKATGNRIEGMLAMQYITLEPAELKKHISGKRQVLQVLFDRDRDHYVVVEWDVGCRMAILYDSLPTKLHNSDDGATPLLSSSITEQIVHLFGHLYEKKGRISLVIHTGTATQTDGWSCGYRALAIVCLRARKKNVGRYSTVVPKVDRLVKHIDRTEKPTLDDFNRFEISRREIEESCDNPYVGCYVKLDGQVEPMQETSSSDSEDESTCSGSSTNGSSSSFTSETEDSEPDSSPE</sequence>
<accession>A0A1I7ZUY4</accession>